<reference evidence="1" key="1">
    <citation type="journal article" date="2023" name="Mol. Ecol. Resour.">
        <title>Chromosome-level genome assembly of a triploid poplar Populus alba 'Berolinensis'.</title>
        <authorList>
            <person name="Chen S."/>
            <person name="Yu Y."/>
            <person name="Wang X."/>
            <person name="Wang S."/>
            <person name="Zhang T."/>
            <person name="Zhou Y."/>
            <person name="He R."/>
            <person name="Meng N."/>
            <person name="Wang Y."/>
            <person name="Liu W."/>
            <person name="Liu Z."/>
            <person name="Liu J."/>
            <person name="Guo Q."/>
            <person name="Huang H."/>
            <person name="Sederoff R.R."/>
            <person name="Wang G."/>
            <person name="Qu G."/>
            <person name="Chen S."/>
        </authorList>
    </citation>
    <scope>NUCLEOTIDE SEQUENCE</scope>
    <source>
        <strain evidence="1">SC-2020</strain>
    </source>
</reference>
<gene>
    <name evidence="1" type="ORF">NC653_021526</name>
</gene>
<dbReference type="AlphaFoldDB" id="A0AAD6MN53"/>
<evidence type="ECO:0000313" key="1">
    <source>
        <dbReference type="EMBL" id="KAJ6988633.1"/>
    </source>
</evidence>
<name>A0AAD6MN53_9ROSI</name>
<proteinExistence type="predicted"/>
<evidence type="ECO:0000313" key="2">
    <source>
        <dbReference type="Proteomes" id="UP001164929"/>
    </source>
</evidence>
<organism evidence="1 2">
    <name type="scientific">Populus alba x Populus x berolinensis</name>
    <dbReference type="NCBI Taxonomy" id="444605"/>
    <lineage>
        <taxon>Eukaryota</taxon>
        <taxon>Viridiplantae</taxon>
        <taxon>Streptophyta</taxon>
        <taxon>Embryophyta</taxon>
        <taxon>Tracheophyta</taxon>
        <taxon>Spermatophyta</taxon>
        <taxon>Magnoliopsida</taxon>
        <taxon>eudicotyledons</taxon>
        <taxon>Gunneridae</taxon>
        <taxon>Pentapetalae</taxon>
        <taxon>rosids</taxon>
        <taxon>fabids</taxon>
        <taxon>Malpighiales</taxon>
        <taxon>Salicaceae</taxon>
        <taxon>Saliceae</taxon>
        <taxon>Populus</taxon>
    </lineage>
</organism>
<keyword evidence="2" id="KW-1185">Reference proteome</keyword>
<protein>
    <submittedName>
        <fullName evidence="1">Uncharacterized protein</fullName>
    </submittedName>
</protein>
<sequence>MGSCELRQDVSRNPIPGFLESSHAHFIARPLALEDSNGRLQHLIAKRPIPGEERKYIEWSNSLHGIRGYGRQTLVIFYVGYRSPAPSAFTPTKHARRRRSGKPKLQASLGLIFDRGPRSVIFQTKKNGVHQASTERNFNGVEERARHVNIHF</sequence>
<comment type="caution">
    <text evidence="1">The sequence shown here is derived from an EMBL/GenBank/DDBJ whole genome shotgun (WGS) entry which is preliminary data.</text>
</comment>
<dbReference type="EMBL" id="JAQIZT010000008">
    <property type="protein sequence ID" value="KAJ6988633.1"/>
    <property type="molecule type" value="Genomic_DNA"/>
</dbReference>
<accession>A0AAD6MN53</accession>
<dbReference type="Proteomes" id="UP001164929">
    <property type="component" value="Chromosome 8"/>
</dbReference>